<dbReference type="GO" id="GO:0009252">
    <property type="term" value="P:peptidoglycan biosynthetic process"/>
    <property type="evidence" value="ECO:0007669"/>
    <property type="project" value="UniProtKB-UniRule"/>
</dbReference>
<feature type="transmembrane region" description="Helical" evidence="7">
    <location>
        <begin position="58"/>
        <end position="79"/>
    </location>
</feature>
<dbReference type="PROSITE" id="PS01347">
    <property type="entry name" value="MRAY_1"/>
    <property type="match status" value="1"/>
</dbReference>
<comment type="similarity">
    <text evidence="2 7">Belongs to the glycosyltransferase 4 family. MraY subfamily.</text>
</comment>
<dbReference type="PANTHER" id="PTHR22926">
    <property type="entry name" value="PHOSPHO-N-ACETYLMURAMOYL-PENTAPEPTIDE-TRANSFERASE"/>
    <property type="match status" value="1"/>
</dbReference>
<evidence type="ECO:0000256" key="1">
    <source>
        <dbReference type="ARBA" id="ARBA00004141"/>
    </source>
</evidence>
<dbReference type="GO" id="GO:0051301">
    <property type="term" value="P:cell division"/>
    <property type="evidence" value="ECO:0007669"/>
    <property type="project" value="UniProtKB-KW"/>
</dbReference>
<dbReference type="GO" id="GO:0005886">
    <property type="term" value="C:plasma membrane"/>
    <property type="evidence" value="ECO:0007669"/>
    <property type="project" value="UniProtKB-SubCell"/>
</dbReference>
<evidence type="ECO:0000313" key="11">
    <source>
        <dbReference type="Proteomes" id="UP000614469"/>
    </source>
</evidence>
<dbReference type="NCBIfam" id="TIGR00445">
    <property type="entry name" value="mraY"/>
    <property type="match status" value="1"/>
</dbReference>
<dbReference type="CDD" id="cd06852">
    <property type="entry name" value="GT_MraY"/>
    <property type="match status" value="1"/>
</dbReference>
<evidence type="ECO:0000256" key="8">
    <source>
        <dbReference type="NCBIfam" id="TIGR00445"/>
    </source>
</evidence>
<dbReference type="Proteomes" id="UP000614469">
    <property type="component" value="Unassembled WGS sequence"/>
</dbReference>
<keyword evidence="7" id="KW-0132">Cell division</keyword>
<keyword evidence="7" id="KW-0961">Cell wall biogenesis/degradation</keyword>
<keyword evidence="6 7" id="KW-0472">Membrane</keyword>
<dbReference type="InterPro" id="IPR000715">
    <property type="entry name" value="Glycosyl_transferase_4"/>
</dbReference>
<feature type="transmembrane region" description="Helical" evidence="7">
    <location>
        <begin position="123"/>
        <end position="141"/>
    </location>
</feature>
<dbReference type="PROSITE" id="PS01348">
    <property type="entry name" value="MRAY_2"/>
    <property type="match status" value="1"/>
</dbReference>
<keyword evidence="7 9" id="KW-0460">Magnesium</keyword>
<evidence type="ECO:0000256" key="3">
    <source>
        <dbReference type="ARBA" id="ARBA00022679"/>
    </source>
</evidence>
<comment type="catalytic activity">
    <reaction evidence="7">
        <text>UDP-N-acetyl-alpha-D-muramoyl-L-alanyl-gamma-D-glutamyl-meso-2,6-diaminopimeloyl-D-alanyl-D-alanine + di-trans,octa-cis-undecaprenyl phosphate = di-trans,octa-cis-undecaprenyl diphospho-N-acetyl-alpha-D-muramoyl-L-alanyl-D-glutamyl-meso-2,6-diaminopimeloyl-D-alanyl-D-alanine + UMP</text>
        <dbReference type="Rhea" id="RHEA:28386"/>
        <dbReference type="ChEBI" id="CHEBI:57865"/>
        <dbReference type="ChEBI" id="CHEBI:60392"/>
        <dbReference type="ChEBI" id="CHEBI:61386"/>
        <dbReference type="ChEBI" id="CHEBI:61387"/>
        <dbReference type="EC" id="2.7.8.13"/>
    </reaction>
</comment>
<dbReference type="UniPathway" id="UPA00219"/>
<dbReference type="InterPro" id="IPR003524">
    <property type="entry name" value="PNAcMuramoyl-5peptid_Trfase"/>
</dbReference>
<keyword evidence="7 9" id="KW-0479">Metal-binding</keyword>
<feature type="transmembrane region" description="Helical" evidence="7">
    <location>
        <begin position="259"/>
        <end position="281"/>
    </location>
</feature>
<dbReference type="HAMAP" id="MF_00038">
    <property type="entry name" value="MraY"/>
    <property type="match status" value="1"/>
</dbReference>
<protein>
    <recommendedName>
        <fullName evidence="7 8">Phospho-N-acetylmuramoyl-pentapeptide-transferase</fullName>
        <ecNumber evidence="7 8">2.7.8.13</ecNumber>
    </recommendedName>
    <alternativeName>
        <fullName evidence="7">UDP-MurNAc-pentapeptide phosphotransferase</fullName>
    </alternativeName>
</protein>
<dbReference type="EC" id="2.7.8.13" evidence="7 8"/>
<gene>
    <name evidence="7" type="primary">mraY</name>
    <name evidence="10" type="ORF">H8E29_12575</name>
</gene>
<accession>A0A8J6NJX9</accession>
<keyword evidence="3 7" id="KW-0808">Transferase</keyword>
<comment type="cofactor">
    <cofactor evidence="7 9">
        <name>Mg(2+)</name>
        <dbReference type="ChEBI" id="CHEBI:18420"/>
    </cofactor>
</comment>
<dbReference type="EMBL" id="JACNJN010000139">
    <property type="protein sequence ID" value="MBC8336095.1"/>
    <property type="molecule type" value="Genomic_DNA"/>
</dbReference>
<dbReference type="Pfam" id="PF00953">
    <property type="entry name" value="Glycos_transf_4"/>
    <property type="match status" value="1"/>
</dbReference>
<comment type="caution">
    <text evidence="10">The sequence shown here is derived from an EMBL/GenBank/DDBJ whole genome shotgun (WGS) entry which is preliminary data.</text>
</comment>
<dbReference type="AlphaFoldDB" id="A0A8J6NJX9"/>
<evidence type="ECO:0000256" key="2">
    <source>
        <dbReference type="ARBA" id="ARBA00005583"/>
    </source>
</evidence>
<organism evidence="10 11">
    <name type="scientific">Candidatus Desulfolinea nitratireducens</name>
    <dbReference type="NCBI Taxonomy" id="2841698"/>
    <lineage>
        <taxon>Bacteria</taxon>
        <taxon>Bacillati</taxon>
        <taxon>Chloroflexota</taxon>
        <taxon>Anaerolineae</taxon>
        <taxon>Anaerolineales</taxon>
        <taxon>Anaerolineales incertae sedis</taxon>
        <taxon>Candidatus Desulfolinea</taxon>
    </lineage>
</organism>
<dbReference type="GO" id="GO:0071555">
    <property type="term" value="P:cell wall organization"/>
    <property type="evidence" value="ECO:0007669"/>
    <property type="project" value="UniProtKB-KW"/>
</dbReference>
<name>A0A8J6NJX9_9CHLR</name>
<evidence type="ECO:0000256" key="7">
    <source>
        <dbReference type="HAMAP-Rule" id="MF_00038"/>
    </source>
</evidence>
<reference evidence="10 11" key="1">
    <citation type="submission" date="2020-08" db="EMBL/GenBank/DDBJ databases">
        <title>Bridging the membrane lipid divide: bacteria of the FCB group superphylum have the potential to synthesize archaeal ether lipids.</title>
        <authorList>
            <person name="Villanueva L."/>
            <person name="Von Meijenfeldt F.A.B."/>
            <person name="Westbye A.B."/>
            <person name="Yadav S."/>
            <person name="Hopmans E.C."/>
            <person name="Dutilh B.E."/>
            <person name="Sinninghe Damste J.S."/>
        </authorList>
    </citation>
    <scope>NUCLEOTIDE SEQUENCE [LARGE SCALE GENOMIC DNA]</scope>
    <source>
        <strain evidence="10">NIOZ-UU36</strain>
    </source>
</reference>
<feature type="transmembrane region" description="Helical" evidence="7">
    <location>
        <begin position="233"/>
        <end position="253"/>
    </location>
</feature>
<feature type="transmembrane region" description="Helical" evidence="7">
    <location>
        <begin position="85"/>
        <end position="102"/>
    </location>
</feature>
<feature type="transmembrane region" description="Helical" evidence="7">
    <location>
        <begin position="208"/>
        <end position="226"/>
    </location>
</feature>
<feature type="binding site" evidence="9">
    <location>
        <position position="237"/>
    </location>
    <ligand>
        <name>Mg(2+)</name>
        <dbReference type="ChEBI" id="CHEBI:18420"/>
    </ligand>
</feature>
<evidence type="ECO:0000256" key="4">
    <source>
        <dbReference type="ARBA" id="ARBA00022692"/>
    </source>
</evidence>
<evidence type="ECO:0000256" key="5">
    <source>
        <dbReference type="ARBA" id="ARBA00022989"/>
    </source>
</evidence>
<keyword evidence="7" id="KW-0573">Peptidoglycan synthesis</keyword>
<comment type="subcellular location">
    <subcellularLocation>
        <location evidence="7">Cell membrane</location>
        <topology evidence="7">Multi-pass membrane protein</topology>
    </subcellularLocation>
    <subcellularLocation>
        <location evidence="1">Membrane</location>
        <topology evidence="1">Multi-pass membrane protein</topology>
    </subcellularLocation>
</comment>
<feature type="transmembrane region" description="Helical" evidence="7">
    <location>
        <begin position="184"/>
        <end position="202"/>
    </location>
</feature>
<feature type="transmembrane region" description="Helical" evidence="7">
    <location>
        <begin position="6"/>
        <end position="29"/>
    </location>
</feature>
<sequence length="330" mass="35684">MRQISLALSLAGLSFMMTIIWGSPLLRVLRHFKIGKVIRVDEPGFHQVKMGTPTMGGVMFILPVALITVMLNAVSIIGMQPTGRSVLVPLIVMFAYALLGALDDWEGVRGKRRGDGMRARTKFAIQVILATITATVLKYMLEVPELILPGVQAVFGLGIWYIPVAAFIIVGFSNAINFTDGLDGLAGLIAATAFITYGGIAMLQGQVFVGRFSFTIVGALFGFLWFNVHPASLFMGDTGSLSLGATLAVVALMTGQWALLPIIAIIPVSEALSVIIQVGYFKLTKGKRFFKMAPIHLHFELLGWSETQVVQRFWLISLLAAMLGVGLALV</sequence>
<dbReference type="GO" id="GO:0008963">
    <property type="term" value="F:phospho-N-acetylmuramoyl-pentapeptide-transferase activity"/>
    <property type="evidence" value="ECO:0007669"/>
    <property type="project" value="UniProtKB-UniRule"/>
</dbReference>
<evidence type="ECO:0000256" key="9">
    <source>
        <dbReference type="PIRSR" id="PIRSR600715-1"/>
    </source>
</evidence>
<feature type="transmembrane region" description="Helical" evidence="7">
    <location>
        <begin position="153"/>
        <end position="172"/>
    </location>
</feature>
<keyword evidence="7" id="KW-1003">Cell membrane</keyword>
<dbReference type="PANTHER" id="PTHR22926:SF5">
    <property type="entry name" value="PHOSPHO-N-ACETYLMURAMOYL-PENTAPEPTIDE-TRANSFERASE HOMOLOG"/>
    <property type="match status" value="1"/>
</dbReference>
<comment type="function">
    <text evidence="7">Catalyzes the initial step of the lipid cycle reactions in the biosynthesis of the cell wall peptidoglycan: transfers peptidoglycan precursor phospho-MurNAc-pentapeptide from UDP-MurNAc-pentapeptide onto the lipid carrier undecaprenyl phosphate, yielding undecaprenyl-pyrophosphoryl-MurNAc-pentapeptide, known as lipid I.</text>
</comment>
<keyword evidence="7" id="KW-0133">Cell shape</keyword>
<feature type="binding site" evidence="9">
    <location>
        <position position="177"/>
    </location>
    <ligand>
        <name>Mg(2+)</name>
        <dbReference type="ChEBI" id="CHEBI:18420"/>
    </ligand>
</feature>
<evidence type="ECO:0000313" key="10">
    <source>
        <dbReference type="EMBL" id="MBC8336095.1"/>
    </source>
</evidence>
<evidence type="ECO:0000256" key="6">
    <source>
        <dbReference type="ARBA" id="ARBA00023136"/>
    </source>
</evidence>
<proteinExistence type="inferred from homology"/>
<dbReference type="InterPro" id="IPR018480">
    <property type="entry name" value="PNAcMuramoyl-5peptid_Trfase_CS"/>
</dbReference>
<keyword evidence="4 7" id="KW-0812">Transmembrane</keyword>
<comment type="pathway">
    <text evidence="7">Cell wall biogenesis; peptidoglycan biosynthesis.</text>
</comment>
<dbReference type="GO" id="GO:0046872">
    <property type="term" value="F:metal ion binding"/>
    <property type="evidence" value="ECO:0007669"/>
    <property type="project" value="UniProtKB-KW"/>
</dbReference>
<keyword evidence="5 7" id="KW-1133">Transmembrane helix</keyword>
<keyword evidence="7" id="KW-0131">Cell cycle</keyword>
<dbReference type="GO" id="GO:0008360">
    <property type="term" value="P:regulation of cell shape"/>
    <property type="evidence" value="ECO:0007669"/>
    <property type="project" value="UniProtKB-KW"/>
</dbReference>